<feature type="repeat" description="PPR" evidence="3">
    <location>
        <begin position="280"/>
        <end position="314"/>
    </location>
</feature>
<feature type="repeat" description="PPR" evidence="3">
    <location>
        <begin position="315"/>
        <end position="349"/>
    </location>
</feature>
<protein>
    <submittedName>
        <fullName evidence="4">Tetratricopeptide repeat (TPR)-like superfamily protein</fullName>
    </submittedName>
</protein>
<dbReference type="InterPro" id="IPR002885">
    <property type="entry name" value="PPR_rpt"/>
</dbReference>
<keyword evidence="5" id="KW-1185">Reference proteome</keyword>
<dbReference type="AlphaFoldDB" id="A0A2U1P194"/>
<evidence type="ECO:0000313" key="5">
    <source>
        <dbReference type="Proteomes" id="UP000245207"/>
    </source>
</evidence>
<reference evidence="4 5" key="1">
    <citation type="journal article" date="2018" name="Mol. Plant">
        <title>The genome of Artemisia annua provides insight into the evolution of Asteraceae family and artemisinin biosynthesis.</title>
        <authorList>
            <person name="Shen Q."/>
            <person name="Zhang L."/>
            <person name="Liao Z."/>
            <person name="Wang S."/>
            <person name="Yan T."/>
            <person name="Shi P."/>
            <person name="Liu M."/>
            <person name="Fu X."/>
            <person name="Pan Q."/>
            <person name="Wang Y."/>
            <person name="Lv Z."/>
            <person name="Lu X."/>
            <person name="Zhang F."/>
            <person name="Jiang W."/>
            <person name="Ma Y."/>
            <person name="Chen M."/>
            <person name="Hao X."/>
            <person name="Li L."/>
            <person name="Tang Y."/>
            <person name="Lv G."/>
            <person name="Zhou Y."/>
            <person name="Sun X."/>
            <person name="Brodelius P.E."/>
            <person name="Rose J.K.C."/>
            <person name="Tang K."/>
        </authorList>
    </citation>
    <scope>NUCLEOTIDE SEQUENCE [LARGE SCALE GENOMIC DNA]</scope>
    <source>
        <strain evidence="5">cv. Huhao1</strain>
        <tissue evidence="4">Leaf</tissue>
    </source>
</reference>
<comment type="similarity">
    <text evidence="1">Belongs to the PPR family. P subfamily.</text>
</comment>
<evidence type="ECO:0000256" key="2">
    <source>
        <dbReference type="ARBA" id="ARBA00022737"/>
    </source>
</evidence>
<comment type="caution">
    <text evidence="4">The sequence shown here is derived from an EMBL/GenBank/DDBJ whole genome shotgun (WGS) entry which is preliminary data.</text>
</comment>
<dbReference type="Pfam" id="PF13041">
    <property type="entry name" value="PPR_2"/>
    <property type="match status" value="3"/>
</dbReference>
<dbReference type="OrthoDB" id="185373at2759"/>
<dbReference type="NCBIfam" id="TIGR00756">
    <property type="entry name" value="PPR"/>
    <property type="match status" value="3"/>
</dbReference>
<keyword evidence="2" id="KW-0677">Repeat</keyword>
<dbReference type="InterPro" id="IPR011990">
    <property type="entry name" value="TPR-like_helical_dom_sf"/>
</dbReference>
<dbReference type="EMBL" id="PKPP01001846">
    <property type="protein sequence ID" value="PWA79508.1"/>
    <property type="molecule type" value="Genomic_DNA"/>
</dbReference>
<sequence length="365" mass="41142">MKNYSDSLDMFKKLCSLGVFVDNVETVIKCCCRLYRSNEAFSVLGCNLKQGDGLIFEDRILEAQTLFEKSVKQKLCEPNLLIFRLNDDFYQKLKASGPNSFEYNTMLKGFGIFGDDYGLADKMMQDAVKLWKEMDSQQGISPDVVTYNSLISALCKIEEARLVLYYMHEKGVDPNLVTFNSLINALCLKGDMTAAKALLNLMMSRGLRPDYETYSILVRSLFSAVHFGDGCKLLDEMRGQGHMLDGSAYQYILVNLFMQNQAELALSLFLLVGDSKLNSDISVYNHLIGGAIDCGKLDIAMDLFSDLRVKGMKPTNLTYTEMICAFSSGDLLDEAKELLREMEECGYKANDITYNCLLEGYLRNK</sequence>
<dbReference type="PROSITE" id="PS51375">
    <property type="entry name" value="PPR"/>
    <property type="match status" value="3"/>
</dbReference>
<accession>A0A2U1P194</accession>
<gene>
    <name evidence="4" type="ORF">CTI12_AA163400</name>
</gene>
<evidence type="ECO:0000256" key="1">
    <source>
        <dbReference type="ARBA" id="ARBA00007626"/>
    </source>
</evidence>
<proteinExistence type="inferred from homology"/>
<dbReference type="Proteomes" id="UP000245207">
    <property type="component" value="Unassembled WGS sequence"/>
</dbReference>
<dbReference type="Gene3D" id="1.25.40.10">
    <property type="entry name" value="Tetratricopeptide repeat domain"/>
    <property type="match status" value="2"/>
</dbReference>
<organism evidence="4 5">
    <name type="scientific">Artemisia annua</name>
    <name type="common">Sweet wormwood</name>
    <dbReference type="NCBI Taxonomy" id="35608"/>
    <lineage>
        <taxon>Eukaryota</taxon>
        <taxon>Viridiplantae</taxon>
        <taxon>Streptophyta</taxon>
        <taxon>Embryophyta</taxon>
        <taxon>Tracheophyta</taxon>
        <taxon>Spermatophyta</taxon>
        <taxon>Magnoliopsida</taxon>
        <taxon>eudicotyledons</taxon>
        <taxon>Gunneridae</taxon>
        <taxon>Pentapetalae</taxon>
        <taxon>asterids</taxon>
        <taxon>campanulids</taxon>
        <taxon>Asterales</taxon>
        <taxon>Asteraceae</taxon>
        <taxon>Asteroideae</taxon>
        <taxon>Anthemideae</taxon>
        <taxon>Artemisiinae</taxon>
        <taxon>Artemisia</taxon>
    </lineage>
</organism>
<dbReference type="PANTHER" id="PTHR47941">
    <property type="entry name" value="PENTATRICOPEPTIDE REPEAT-CONTAINING PROTEIN 3, MITOCHONDRIAL"/>
    <property type="match status" value="1"/>
</dbReference>
<feature type="repeat" description="PPR" evidence="3">
    <location>
        <begin position="175"/>
        <end position="209"/>
    </location>
</feature>
<name>A0A2U1P194_ARTAN</name>
<evidence type="ECO:0000313" key="4">
    <source>
        <dbReference type="EMBL" id="PWA79508.1"/>
    </source>
</evidence>
<evidence type="ECO:0000256" key="3">
    <source>
        <dbReference type="PROSITE-ProRule" id="PRU00708"/>
    </source>
</evidence>